<feature type="non-terminal residue" evidence="2">
    <location>
        <position position="1"/>
    </location>
</feature>
<dbReference type="GO" id="GO:0043531">
    <property type="term" value="F:ADP binding"/>
    <property type="evidence" value="ECO:0007669"/>
    <property type="project" value="InterPro"/>
</dbReference>
<accession>A0A392TXB1</accession>
<dbReference type="Proteomes" id="UP000265520">
    <property type="component" value="Unassembled WGS sequence"/>
</dbReference>
<comment type="caution">
    <text evidence="2">The sequence shown here is derived from an EMBL/GenBank/DDBJ whole genome shotgun (WGS) entry which is preliminary data.</text>
</comment>
<dbReference type="Gene3D" id="3.40.50.300">
    <property type="entry name" value="P-loop containing nucleotide triphosphate hydrolases"/>
    <property type="match status" value="1"/>
</dbReference>
<dbReference type="InterPro" id="IPR044974">
    <property type="entry name" value="Disease_R_plants"/>
</dbReference>
<dbReference type="SUPFAM" id="SSF52540">
    <property type="entry name" value="P-loop containing nucleoside triphosphate hydrolases"/>
    <property type="match status" value="1"/>
</dbReference>
<dbReference type="InterPro" id="IPR027417">
    <property type="entry name" value="P-loop_NTPase"/>
</dbReference>
<dbReference type="EMBL" id="LXQA010681489">
    <property type="protein sequence ID" value="MCI65742.1"/>
    <property type="molecule type" value="Genomic_DNA"/>
</dbReference>
<sequence length="84" mass="8864">AGSHGAGLKVLGIYGMGGMGKTTLARAVYNFIAPQFDTFCFLEDVRENSAKRGLVHLQQTLLAGIAVGQKKKDLQLASVSEGVL</sequence>
<evidence type="ECO:0000259" key="1">
    <source>
        <dbReference type="Pfam" id="PF00931"/>
    </source>
</evidence>
<feature type="non-terminal residue" evidence="2">
    <location>
        <position position="84"/>
    </location>
</feature>
<evidence type="ECO:0000313" key="2">
    <source>
        <dbReference type="EMBL" id="MCI65742.1"/>
    </source>
</evidence>
<keyword evidence="3" id="KW-1185">Reference proteome</keyword>
<dbReference type="PANTHER" id="PTHR11017:SF451">
    <property type="entry name" value="DISEASE RESISTANCE PROTEIN (TIR-NBS-LRR CLASS)"/>
    <property type="match status" value="1"/>
</dbReference>
<feature type="domain" description="NB-ARC" evidence="1">
    <location>
        <begin position="7"/>
        <end position="62"/>
    </location>
</feature>
<reference evidence="2 3" key="1">
    <citation type="journal article" date="2018" name="Front. Plant Sci.">
        <title>Red Clover (Trifolium pratense) and Zigzag Clover (T. medium) - A Picture of Genomic Similarities and Differences.</title>
        <authorList>
            <person name="Dluhosova J."/>
            <person name="Istvanek J."/>
            <person name="Nedelnik J."/>
            <person name="Repkova J."/>
        </authorList>
    </citation>
    <scope>NUCLEOTIDE SEQUENCE [LARGE SCALE GENOMIC DNA]</scope>
    <source>
        <strain evidence="3">cv. 10/8</strain>
        <tissue evidence="2">Leaf</tissue>
    </source>
</reference>
<dbReference type="GO" id="GO:0006952">
    <property type="term" value="P:defense response"/>
    <property type="evidence" value="ECO:0007669"/>
    <property type="project" value="InterPro"/>
</dbReference>
<dbReference type="InterPro" id="IPR002182">
    <property type="entry name" value="NB-ARC"/>
</dbReference>
<name>A0A392TXB1_9FABA</name>
<organism evidence="2 3">
    <name type="scientific">Trifolium medium</name>
    <dbReference type="NCBI Taxonomy" id="97028"/>
    <lineage>
        <taxon>Eukaryota</taxon>
        <taxon>Viridiplantae</taxon>
        <taxon>Streptophyta</taxon>
        <taxon>Embryophyta</taxon>
        <taxon>Tracheophyta</taxon>
        <taxon>Spermatophyta</taxon>
        <taxon>Magnoliopsida</taxon>
        <taxon>eudicotyledons</taxon>
        <taxon>Gunneridae</taxon>
        <taxon>Pentapetalae</taxon>
        <taxon>rosids</taxon>
        <taxon>fabids</taxon>
        <taxon>Fabales</taxon>
        <taxon>Fabaceae</taxon>
        <taxon>Papilionoideae</taxon>
        <taxon>50 kb inversion clade</taxon>
        <taxon>NPAAA clade</taxon>
        <taxon>Hologalegina</taxon>
        <taxon>IRL clade</taxon>
        <taxon>Trifolieae</taxon>
        <taxon>Trifolium</taxon>
    </lineage>
</organism>
<evidence type="ECO:0000313" key="3">
    <source>
        <dbReference type="Proteomes" id="UP000265520"/>
    </source>
</evidence>
<proteinExistence type="predicted"/>
<dbReference type="PANTHER" id="PTHR11017">
    <property type="entry name" value="LEUCINE-RICH REPEAT-CONTAINING PROTEIN"/>
    <property type="match status" value="1"/>
</dbReference>
<protein>
    <submittedName>
        <fullName evidence="2">Disease resistance protein</fullName>
    </submittedName>
</protein>
<dbReference type="AlphaFoldDB" id="A0A392TXB1"/>
<dbReference type="Pfam" id="PF00931">
    <property type="entry name" value="NB-ARC"/>
    <property type="match status" value="1"/>
</dbReference>